<dbReference type="EC" id="5.1.3.15" evidence="4"/>
<organism evidence="5 6">
    <name type="scientific">Vibrio chanodichtyis</name>
    <dbReference type="NCBI Taxonomy" id="3027932"/>
    <lineage>
        <taxon>Bacteria</taxon>
        <taxon>Pseudomonadati</taxon>
        <taxon>Pseudomonadota</taxon>
        <taxon>Gammaproteobacteria</taxon>
        <taxon>Vibrionales</taxon>
        <taxon>Vibrionaceae</taxon>
        <taxon>Vibrio</taxon>
    </lineage>
</organism>
<dbReference type="RefSeq" id="WP_274722303.1">
    <property type="nucleotide sequence ID" value="NZ_JARBFT010000004.1"/>
</dbReference>
<evidence type="ECO:0000256" key="4">
    <source>
        <dbReference type="PIRNR" id="PIRNR016020"/>
    </source>
</evidence>
<keyword evidence="6" id="KW-1185">Reference proteome</keyword>
<dbReference type="PANTHER" id="PTHR11122:SF13">
    <property type="entry name" value="GLUCOSE-6-PHOSPHATE 1-EPIMERASE"/>
    <property type="match status" value="1"/>
</dbReference>
<evidence type="ECO:0000256" key="2">
    <source>
        <dbReference type="ARBA" id="ARBA00005866"/>
    </source>
</evidence>
<comment type="catalytic activity">
    <reaction evidence="1">
        <text>alpha-D-glucose 6-phosphate = beta-D-glucose 6-phosphate</text>
        <dbReference type="Rhea" id="RHEA:16249"/>
        <dbReference type="ChEBI" id="CHEBI:58225"/>
        <dbReference type="ChEBI" id="CHEBI:58247"/>
        <dbReference type="EC" id="5.1.3.15"/>
    </reaction>
</comment>
<accession>A0ABT5UYZ4</accession>
<evidence type="ECO:0000313" key="6">
    <source>
        <dbReference type="Proteomes" id="UP001216189"/>
    </source>
</evidence>
<dbReference type="InterPro" id="IPR011013">
    <property type="entry name" value="Gal_mutarotase_sf_dom"/>
</dbReference>
<dbReference type="Pfam" id="PF01263">
    <property type="entry name" value="Aldose_epim"/>
    <property type="match status" value="1"/>
</dbReference>
<gene>
    <name evidence="5" type="ORF">PUN32_06395</name>
</gene>
<protein>
    <recommendedName>
        <fullName evidence="4">Putative glucose-6-phosphate 1-epimerase</fullName>
        <ecNumber evidence="4">5.1.3.15</ecNumber>
    </recommendedName>
</protein>
<comment type="similarity">
    <text evidence="2 4">Belongs to the glucose-6-phosphate 1-epimerase family.</text>
</comment>
<comment type="caution">
    <text evidence="5">The sequence shown here is derived from an EMBL/GenBank/DDBJ whole genome shotgun (WGS) entry which is preliminary data.</text>
</comment>
<dbReference type="Gene3D" id="2.70.98.10">
    <property type="match status" value="1"/>
</dbReference>
<keyword evidence="3 4" id="KW-0413">Isomerase</keyword>
<evidence type="ECO:0000256" key="3">
    <source>
        <dbReference type="ARBA" id="ARBA00023235"/>
    </source>
</evidence>
<dbReference type="CDD" id="cd09020">
    <property type="entry name" value="D-hex-6-P-epi_like"/>
    <property type="match status" value="1"/>
</dbReference>
<sequence>MDLHALNTVAVLSDCVTIAELDQIKIVRIMHDKASAAISLHGGQVISFQPQGQADLLWMSPQAIFDGKTALRGGIPICWPWFGRIAAPAHGFARSQEWQLIEHRENEQGVIVMLGLPVTSESLALWPYQFELRLQVEIGASLKVTLHITNTDHQAWTFSGALHSYLQVGDIQQTETTGIGPTYMDSLQNNLICSSHAPLTLSDAIDRVYTQPEALVTIQDSQLNRKVMIENQGHNSAVVWNPWLQGAQAMADMNDEGYRHFLCVESTLHAPSLSAGKTLQPGQSYQLITHISAQ</sequence>
<evidence type="ECO:0000313" key="5">
    <source>
        <dbReference type="EMBL" id="MDE1514641.1"/>
    </source>
</evidence>
<dbReference type="PIRSF" id="PIRSF016020">
    <property type="entry name" value="PHexose_mutarotase"/>
    <property type="match status" value="1"/>
</dbReference>
<dbReference type="InterPro" id="IPR025532">
    <property type="entry name" value="G6P_1-epimerase"/>
</dbReference>
<reference evidence="5 6" key="1">
    <citation type="submission" date="2023-02" db="EMBL/GenBank/DDBJ databases">
        <title>Vibrio intestini sp. nov., a close relative of Vibrio cholerae isolated from the intestine of Healthy Culter dabryi.</title>
        <authorList>
            <person name="Wu N."/>
        </authorList>
    </citation>
    <scope>NUCLEOTIDE SEQUENCE [LARGE SCALE GENOMIC DNA]</scope>
    <source>
        <strain evidence="5 6">DSL-7</strain>
    </source>
</reference>
<name>A0ABT5UYZ4_9VIBR</name>
<proteinExistence type="inferred from homology"/>
<dbReference type="InterPro" id="IPR014718">
    <property type="entry name" value="GH-type_carb-bd"/>
</dbReference>
<dbReference type="EMBL" id="JARBFT010000004">
    <property type="protein sequence ID" value="MDE1514641.1"/>
    <property type="molecule type" value="Genomic_DNA"/>
</dbReference>
<dbReference type="Proteomes" id="UP001216189">
    <property type="component" value="Unassembled WGS sequence"/>
</dbReference>
<dbReference type="SUPFAM" id="SSF74650">
    <property type="entry name" value="Galactose mutarotase-like"/>
    <property type="match status" value="1"/>
</dbReference>
<dbReference type="PANTHER" id="PTHR11122">
    <property type="entry name" value="APOSPORY-ASSOCIATED PROTEIN C-RELATED"/>
    <property type="match status" value="1"/>
</dbReference>
<dbReference type="InterPro" id="IPR008183">
    <property type="entry name" value="Aldose_1/G6P_1-epimerase"/>
</dbReference>
<evidence type="ECO:0000256" key="1">
    <source>
        <dbReference type="ARBA" id="ARBA00001096"/>
    </source>
</evidence>